<dbReference type="Pfam" id="PF00067">
    <property type="entry name" value="p450"/>
    <property type="match status" value="1"/>
</dbReference>
<dbReference type="PANTHER" id="PTHR46696">
    <property type="entry name" value="P450, PUTATIVE (EUROFUNG)-RELATED"/>
    <property type="match status" value="1"/>
</dbReference>
<evidence type="ECO:0000313" key="4">
    <source>
        <dbReference type="Proteomes" id="UP001612741"/>
    </source>
</evidence>
<keyword evidence="2" id="KW-0479">Metal-binding</keyword>
<gene>
    <name evidence="3" type="ORF">ACIBG2_33825</name>
</gene>
<keyword evidence="2" id="KW-0408">Iron</keyword>
<dbReference type="InterPro" id="IPR001128">
    <property type="entry name" value="Cyt_P450"/>
</dbReference>
<dbReference type="InterPro" id="IPR036396">
    <property type="entry name" value="Cyt_P450_sf"/>
</dbReference>
<comment type="similarity">
    <text evidence="1 2">Belongs to the cytochrome P450 family.</text>
</comment>
<dbReference type="InterPro" id="IPR017972">
    <property type="entry name" value="Cyt_P450_CS"/>
</dbReference>
<evidence type="ECO:0000313" key="3">
    <source>
        <dbReference type="EMBL" id="MFI6502398.1"/>
    </source>
</evidence>
<protein>
    <submittedName>
        <fullName evidence="3">Cytochrome P450</fullName>
    </submittedName>
</protein>
<dbReference type="PRINTS" id="PR00359">
    <property type="entry name" value="BP450"/>
</dbReference>
<keyword evidence="2" id="KW-0560">Oxidoreductase</keyword>
<proteinExistence type="inferred from homology"/>
<dbReference type="RefSeq" id="WP_397087629.1">
    <property type="nucleotide sequence ID" value="NZ_JBITGY010000009.1"/>
</dbReference>
<comment type="caution">
    <text evidence="3">The sequence shown here is derived from an EMBL/GenBank/DDBJ whole genome shotgun (WGS) entry which is preliminary data.</text>
</comment>
<organism evidence="3 4">
    <name type="scientific">Nonomuraea typhae</name>
    <dbReference type="NCBI Taxonomy" id="2603600"/>
    <lineage>
        <taxon>Bacteria</taxon>
        <taxon>Bacillati</taxon>
        <taxon>Actinomycetota</taxon>
        <taxon>Actinomycetes</taxon>
        <taxon>Streptosporangiales</taxon>
        <taxon>Streptosporangiaceae</taxon>
        <taxon>Nonomuraea</taxon>
    </lineage>
</organism>
<keyword evidence="2" id="KW-0349">Heme</keyword>
<keyword evidence="2" id="KW-0503">Monooxygenase</keyword>
<reference evidence="3 4" key="1">
    <citation type="submission" date="2024-10" db="EMBL/GenBank/DDBJ databases">
        <title>The Natural Products Discovery Center: Release of the First 8490 Sequenced Strains for Exploring Actinobacteria Biosynthetic Diversity.</title>
        <authorList>
            <person name="Kalkreuter E."/>
            <person name="Kautsar S.A."/>
            <person name="Yang D."/>
            <person name="Bader C.D."/>
            <person name="Teijaro C.N."/>
            <person name="Fluegel L."/>
            <person name="Davis C.M."/>
            <person name="Simpson J.R."/>
            <person name="Lauterbach L."/>
            <person name="Steele A.D."/>
            <person name="Gui C."/>
            <person name="Meng S."/>
            <person name="Li G."/>
            <person name="Viehrig K."/>
            <person name="Ye F."/>
            <person name="Su P."/>
            <person name="Kiefer A.F."/>
            <person name="Nichols A."/>
            <person name="Cepeda A.J."/>
            <person name="Yan W."/>
            <person name="Fan B."/>
            <person name="Jiang Y."/>
            <person name="Adhikari A."/>
            <person name="Zheng C.-J."/>
            <person name="Schuster L."/>
            <person name="Cowan T.M."/>
            <person name="Smanski M.J."/>
            <person name="Chevrette M.G."/>
            <person name="De Carvalho L.P.S."/>
            <person name="Shen B."/>
        </authorList>
    </citation>
    <scope>NUCLEOTIDE SEQUENCE [LARGE SCALE GENOMIC DNA]</scope>
    <source>
        <strain evidence="3 4">NPDC050545</strain>
    </source>
</reference>
<dbReference type="SUPFAM" id="SSF48264">
    <property type="entry name" value="Cytochrome P450"/>
    <property type="match status" value="1"/>
</dbReference>
<dbReference type="Gene3D" id="1.10.630.10">
    <property type="entry name" value="Cytochrome P450"/>
    <property type="match status" value="1"/>
</dbReference>
<dbReference type="CDD" id="cd11029">
    <property type="entry name" value="CYP107-like"/>
    <property type="match status" value="1"/>
</dbReference>
<evidence type="ECO:0000256" key="1">
    <source>
        <dbReference type="ARBA" id="ARBA00010617"/>
    </source>
</evidence>
<dbReference type="EMBL" id="JBITGY010000009">
    <property type="protein sequence ID" value="MFI6502398.1"/>
    <property type="molecule type" value="Genomic_DNA"/>
</dbReference>
<dbReference type="PROSITE" id="PS00086">
    <property type="entry name" value="CYTOCHROME_P450"/>
    <property type="match status" value="1"/>
</dbReference>
<dbReference type="InterPro" id="IPR002397">
    <property type="entry name" value="Cyt_P450_B"/>
</dbReference>
<keyword evidence="4" id="KW-1185">Reference proteome</keyword>
<sequence>MTTLERVADPADPYPGLRRLRERAPVYRHVSRASGRSYWYLMKYADVQRVLLDPGLGRELDRLPPELAAAHRRWEHDPLSMLRRNVFNLDPPDHTRLRRLLAPAFGARTVAALDLRIREVVGELADGLPGEVDLIEALALPLPILVVAELLGLPAADRPRLRRWSDVMLRSGDPVLVRAAGMEFAAYVEERIGERRARPGDDLLSLLVQAELSGAIDRDELVSSVFQLLMAGDETTVNLIGNGVLELLRHPGQLARLRARPQLIDSAIEEMARFNGPVGHSRMVYAMTEVTIGQTTIPQGDVVVPVLLAANRDPAVFPHPDVFDIGRTPNRHLGFGHGVHFCLGAALARSQARAAIGTLVHRFPEMSLAVDPTDLEWTPELFLHGVRRLPITLKGARS</sequence>
<name>A0ABW7Z4L0_9ACTN</name>
<evidence type="ECO:0000256" key="2">
    <source>
        <dbReference type="RuleBase" id="RU000461"/>
    </source>
</evidence>
<accession>A0ABW7Z4L0</accession>
<dbReference type="Proteomes" id="UP001612741">
    <property type="component" value="Unassembled WGS sequence"/>
</dbReference>
<dbReference type="PANTHER" id="PTHR46696:SF1">
    <property type="entry name" value="CYTOCHROME P450 YJIB-RELATED"/>
    <property type="match status" value="1"/>
</dbReference>